<feature type="compositionally biased region" description="Low complexity" evidence="5">
    <location>
        <begin position="1"/>
        <end position="16"/>
    </location>
</feature>
<sequence length="580" mass="63848">MQEESSPLVTSSSSTSNQHAAADHEESSSYNNNTSTPTLIEEDYGVYKKQRHPIIVKFLQFKQFYQSEKLRKVRRWIAFVIGAAMMIAAGTQYAFSSISPSLKKRFDLTQTEVNTIGTAANLGTNFSFLFSLVNDFLGARSCSFVSGAFLFGSYFLMALTVSGAIPGAENYIALSAFMFIMGNSSGGAYTAAMTTSVKNFPERNRGLVVGVLASFFGISSAIYSGSYQYIFQLQLQPYMIFCAVLGGIVVLILGTVFLDGKSSADKNDAGKKVSTANTINSSQQEATTTSEEGKPIVVDPSTGELPAEQTLESTTMMEEDTQTYEEDELREKLQQLEIPNVNSLKMLISLDFWLAFLVIFIVVGSGITVINNLGSLVLAYGGYNGQQNMMVIVFSICNCLGRLLFGILSDKLLSPKRGITRITFLSICIVMMTVIQFLFAVMPLEGFYPLIIFLGICYGGTYALTPTFNSERFGAKYFGMNSTIQSMAASLGSYAFSTGLAGYLYQVNIEKPRTLTCHGRPCYEATFYILSLLGCVALIISLILHKRTLWLYKTLYKRRHYATLLDRLISNNGKSTTKNI</sequence>
<proteinExistence type="predicted"/>
<feature type="transmembrane region" description="Helical" evidence="6">
    <location>
        <begin position="390"/>
        <end position="410"/>
    </location>
</feature>
<dbReference type="eggNOG" id="ENOG502S2BF">
    <property type="taxonomic scope" value="Eukaryota"/>
</dbReference>
<dbReference type="EMBL" id="GG738900">
    <property type="protein sequence ID" value="EFC39355.1"/>
    <property type="molecule type" value="Genomic_DNA"/>
</dbReference>
<dbReference type="InterPro" id="IPR010658">
    <property type="entry name" value="Nodulin-like"/>
</dbReference>
<dbReference type="Gene3D" id="1.20.1250.20">
    <property type="entry name" value="MFS general substrate transporter like domains"/>
    <property type="match status" value="2"/>
</dbReference>
<dbReference type="AlphaFoldDB" id="D2VV04"/>
<evidence type="ECO:0000256" key="6">
    <source>
        <dbReference type="SAM" id="Phobius"/>
    </source>
</evidence>
<keyword evidence="2 6" id="KW-0812">Transmembrane</keyword>
<dbReference type="RefSeq" id="XP_002672099.1">
    <property type="nucleotide sequence ID" value="XM_002672053.1"/>
</dbReference>
<reference evidence="9 10" key="1">
    <citation type="journal article" date="2010" name="Cell">
        <title>The genome of Naegleria gruberi illuminates early eukaryotic versatility.</title>
        <authorList>
            <person name="Fritz-Laylin L.K."/>
            <person name="Prochnik S.E."/>
            <person name="Ginger M.L."/>
            <person name="Dacks J.B."/>
            <person name="Carpenter M.L."/>
            <person name="Field M.C."/>
            <person name="Kuo A."/>
            <person name="Paredez A."/>
            <person name="Chapman J."/>
            <person name="Pham J."/>
            <person name="Shu S."/>
            <person name="Neupane R."/>
            <person name="Cipriano M."/>
            <person name="Mancuso J."/>
            <person name="Tu H."/>
            <person name="Salamov A."/>
            <person name="Lindquist E."/>
            <person name="Shapiro H."/>
            <person name="Lucas S."/>
            <person name="Grigoriev I.V."/>
            <person name="Cande W.Z."/>
            <person name="Fulton C."/>
            <person name="Rokhsar D.S."/>
            <person name="Dawson S.C."/>
        </authorList>
    </citation>
    <scope>NUCLEOTIDE SEQUENCE [LARGE SCALE GENOMIC DNA]</scope>
    <source>
        <strain evidence="9 10">NEG-M</strain>
    </source>
</reference>
<dbReference type="Proteomes" id="UP000006671">
    <property type="component" value="Unassembled WGS sequence"/>
</dbReference>
<feature type="transmembrane region" description="Helical" evidence="6">
    <location>
        <begin position="171"/>
        <end position="194"/>
    </location>
</feature>
<evidence type="ECO:0000313" key="10">
    <source>
        <dbReference type="Proteomes" id="UP000006671"/>
    </source>
</evidence>
<dbReference type="SUPFAM" id="SSF103473">
    <property type="entry name" value="MFS general substrate transporter"/>
    <property type="match status" value="1"/>
</dbReference>
<evidence type="ECO:0000256" key="3">
    <source>
        <dbReference type="ARBA" id="ARBA00022989"/>
    </source>
</evidence>
<feature type="transmembrane region" description="Helical" evidence="6">
    <location>
        <begin position="76"/>
        <end position="95"/>
    </location>
</feature>
<dbReference type="PANTHER" id="PTHR21576">
    <property type="entry name" value="UNCHARACTERIZED NODULIN-LIKE PROTEIN"/>
    <property type="match status" value="1"/>
</dbReference>
<gene>
    <name evidence="9" type="ORF">NAEGRDRAFT_72846</name>
</gene>
<dbReference type="GeneID" id="8854062"/>
<feature type="transmembrane region" description="Helical" evidence="6">
    <location>
        <begin position="422"/>
        <end position="441"/>
    </location>
</feature>
<evidence type="ECO:0000256" key="4">
    <source>
        <dbReference type="ARBA" id="ARBA00023136"/>
    </source>
</evidence>
<feature type="region of interest" description="Disordered" evidence="5">
    <location>
        <begin position="263"/>
        <end position="302"/>
    </location>
</feature>
<name>D2VV04_NAEGR</name>
<keyword evidence="4 6" id="KW-0472">Membrane</keyword>
<accession>D2VV04</accession>
<dbReference type="OrthoDB" id="410267at2759"/>
<evidence type="ECO:0000256" key="1">
    <source>
        <dbReference type="ARBA" id="ARBA00004141"/>
    </source>
</evidence>
<feature type="transmembrane region" description="Helical" evidence="6">
    <location>
        <begin position="206"/>
        <end position="226"/>
    </location>
</feature>
<feature type="compositionally biased region" description="Polar residues" evidence="5">
    <location>
        <begin position="274"/>
        <end position="290"/>
    </location>
</feature>
<evidence type="ECO:0000259" key="8">
    <source>
        <dbReference type="Pfam" id="PF23262"/>
    </source>
</evidence>
<feature type="transmembrane region" description="Helical" evidence="6">
    <location>
        <begin position="238"/>
        <end position="258"/>
    </location>
</feature>
<feature type="domain" description="Nodulin-like" evidence="7">
    <location>
        <begin position="75"/>
        <end position="261"/>
    </location>
</feature>
<dbReference type="InParanoid" id="D2VV04"/>
<feature type="transmembrane region" description="Helical" evidence="6">
    <location>
        <begin position="352"/>
        <end position="370"/>
    </location>
</feature>
<feature type="transmembrane region" description="Helical" evidence="6">
    <location>
        <begin position="447"/>
        <end position="465"/>
    </location>
</feature>
<evidence type="ECO:0000256" key="2">
    <source>
        <dbReference type="ARBA" id="ARBA00022692"/>
    </source>
</evidence>
<dbReference type="KEGG" id="ngr:NAEGRDRAFT_72846"/>
<dbReference type="Pfam" id="PF23262">
    <property type="entry name" value="NFD4_C"/>
    <property type="match status" value="1"/>
</dbReference>
<dbReference type="OMA" id="PDGLGCY"/>
<organism evidence="10">
    <name type="scientific">Naegleria gruberi</name>
    <name type="common">Amoeba</name>
    <dbReference type="NCBI Taxonomy" id="5762"/>
    <lineage>
        <taxon>Eukaryota</taxon>
        <taxon>Discoba</taxon>
        <taxon>Heterolobosea</taxon>
        <taxon>Tetramitia</taxon>
        <taxon>Eutetramitia</taxon>
        <taxon>Vahlkampfiidae</taxon>
        <taxon>Naegleria</taxon>
    </lineage>
</organism>
<dbReference type="InterPro" id="IPR056555">
    <property type="entry name" value="NFD4_C"/>
</dbReference>
<dbReference type="STRING" id="5762.D2VV04"/>
<keyword evidence="3 6" id="KW-1133">Transmembrane helix</keyword>
<feature type="domain" description="NFD4 C-terminal" evidence="8">
    <location>
        <begin position="341"/>
        <end position="550"/>
    </location>
</feature>
<keyword evidence="10" id="KW-1185">Reference proteome</keyword>
<evidence type="ECO:0000313" key="9">
    <source>
        <dbReference type="EMBL" id="EFC39355.1"/>
    </source>
</evidence>
<comment type="subcellular location">
    <subcellularLocation>
        <location evidence="1">Membrane</location>
        <topology evidence="1">Multi-pass membrane protein</topology>
    </subcellularLocation>
</comment>
<dbReference type="Pfam" id="PF06813">
    <property type="entry name" value="Nodulin-like"/>
    <property type="match status" value="1"/>
</dbReference>
<dbReference type="VEuPathDB" id="AmoebaDB:NAEGRDRAFT_72846"/>
<dbReference type="PANTHER" id="PTHR21576:SF158">
    <property type="entry name" value="RIBOSOMAL RNA-PROCESSING PROTEIN 12-LIKE CONSERVED DOMAIN-CONTAINING PROTEIN"/>
    <property type="match status" value="1"/>
</dbReference>
<protein>
    <submittedName>
        <fullName evidence="9">Predicted protein</fullName>
    </submittedName>
</protein>
<dbReference type="InterPro" id="IPR036259">
    <property type="entry name" value="MFS_trans_sf"/>
</dbReference>
<feature type="transmembrane region" description="Helical" evidence="6">
    <location>
        <begin position="486"/>
        <end position="505"/>
    </location>
</feature>
<feature type="region of interest" description="Disordered" evidence="5">
    <location>
        <begin position="1"/>
        <end position="36"/>
    </location>
</feature>
<dbReference type="GO" id="GO:0016020">
    <property type="term" value="C:membrane"/>
    <property type="evidence" value="ECO:0007669"/>
    <property type="project" value="UniProtKB-SubCell"/>
</dbReference>
<feature type="transmembrane region" description="Helical" evidence="6">
    <location>
        <begin position="115"/>
        <end position="137"/>
    </location>
</feature>
<feature type="transmembrane region" description="Helical" evidence="6">
    <location>
        <begin position="525"/>
        <end position="544"/>
    </location>
</feature>
<evidence type="ECO:0000259" key="7">
    <source>
        <dbReference type="Pfam" id="PF06813"/>
    </source>
</evidence>
<evidence type="ECO:0000256" key="5">
    <source>
        <dbReference type="SAM" id="MobiDB-lite"/>
    </source>
</evidence>
<feature type="transmembrane region" description="Helical" evidence="6">
    <location>
        <begin position="144"/>
        <end position="165"/>
    </location>
</feature>